<sequence>MAVILLTVSEPVNTLCQGICLVAGWQVRGMGWLNDFGADVSPLPF</sequence>
<dbReference type="Proteomes" id="UP000722165">
    <property type="component" value="Unassembled WGS sequence"/>
</dbReference>
<reference evidence="1 2" key="1">
    <citation type="submission" date="2021-06" db="EMBL/GenBank/DDBJ databases">
        <authorList>
            <person name="Lu T."/>
            <person name="Wang Q."/>
            <person name="Han X."/>
        </authorList>
    </citation>
    <scope>NUCLEOTIDE SEQUENCE [LARGE SCALE GENOMIC DNA]</scope>
    <source>
        <strain evidence="1 2">LAM0050</strain>
    </source>
</reference>
<evidence type="ECO:0000313" key="2">
    <source>
        <dbReference type="Proteomes" id="UP000722165"/>
    </source>
</evidence>
<gene>
    <name evidence="1" type="ORF">KU392_12325</name>
</gene>
<proteinExistence type="predicted"/>
<keyword evidence="2" id="KW-1185">Reference proteome</keyword>
<accession>A0ABS6NS05</accession>
<dbReference type="RefSeq" id="WP_217735446.1">
    <property type="nucleotide sequence ID" value="NZ_JAHSPR010000010.1"/>
</dbReference>
<evidence type="ECO:0000313" key="1">
    <source>
        <dbReference type="EMBL" id="MBV4398027.1"/>
    </source>
</evidence>
<organism evidence="1 2">
    <name type="scientific">Advenella alkanexedens</name>
    <dbReference type="NCBI Taxonomy" id="1481665"/>
    <lineage>
        <taxon>Bacteria</taxon>
        <taxon>Pseudomonadati</taxon>
        <taxon>Pseudomonadota</taxon>
        <taxon>Betaproteobacteria</taxon>
        <taxon>Burkholderiales</taxon>
        <taxon>Alcaligenaceae</taxon>
    </lineage>
</organism>
<comment type="caution">
    <text evidence="1">The sequence shown here is derived from an EMBL/GenBank/DDBJ whole genome shotgun (WGS) entry which is preliminary data.</text>
</comment>
<dbReference type="EMBL" id="JAHSPR010000010">
    <property type="protein sequence ID" value="MBV4398027.1"/>
    <property type="molecule type" value="Genomic_DNA"/>
</dbReference>
<protein>
    <submittedName>
        <fullName evidence="1">Uncharacterized protein</fullName>
    </submittedName>
</protein>
<name>A0ABS6NS05_9BURK</name>